<dbReference type="Pfam" id="PF00571">
    <property type="entry name" value="CBS"/>
    <property type="match status" value="2"/>
</dbReference>
<evidence type="ECO:0000259" key="2">
    <source>
        <dbReference type="PROSITE" id="PS51371"/>
    </source>
</evidence>
<dbReference type="AlphaFoldDB" id="A0A0F9HLF3"/>
<proteinExistence type="predicted"/>
<sequence>MLRARDIMRTEITTVPPEMTVEELGRLFIEKNLSGLPVVDDSGELIGIVTENDLISQNKQLHIPTVLRIFDAVIPLERPKIFEKEVRKMAGRTVQDICTRELISINEDTGIEEIATIMSENKAHHLPVMRDGALVGLVDQHDVIKGIAG</sequence>
<dbReference type="PROSITE" id="PS51371">
    <property type="entry name" value="CBS"/>
    <property type="match status" value="2"/>
</dbReference>
<dbReference type="PANTHER" id="PTHR43080">
    <property type="entry name" value="CBS DOMAIN-CONTAINING PROTEIN CBSX3, MITOCHONDRIAL"/>
    <property type="match status" value="1"/>
</dbReference>
<dbReference type="PANTHER" id="PTHR43080:SF26">
    <property type="entry name" value="REGULATORY PROTEIN"/>
    <property type="match status" value="1"/>
</dbReference>
<dbReference type="EMBL" id="LAZR01016557">
    <property type="protein sequence ID" value="KKM04002.1"/>
    <property type="molecule type" value="Genomic_DNA"/>
</dbReference>
<feature type="domain" description="CBS" evidence="2">
    <location>
        <begin position="8"/>
        <end position="65"/>
    </location>
</feature>
<feature type="domain" description="CBS" evidence="2">
    <location>
        <begin position="98"/>
        <end position="149"/>
    </location>
</feature>
<comment type="caution">
    <text evidence="3">The sequence shown here is derived from an EMBL/GenBank/DDBJ whole genome shotgun (WGS) entry which is preliminary data.</text>
</comment>
<dbReference type="InterPro" id="IPR000644">
    <property type="entry name" value="CBS_dom"/>
</dbReference>
<protein>
    <recommendedName>
        <fullName evidence="2">CBS domain-containing protein</fullName>
    </recommendedName>
</protein>
<keyword evidence="1" id="KW-0129">CBS domain</keyword>
<dbReference type="SMART" id="SM00116">
    <property type="entry name" value="CBS"/>
    <property type="match status" value="2"/>
</dbReference>
<dbReference type="CDD" id="cd04586">
    <property type="entry name" value="CBS_pair_BON_assoc"/>
    <property type="match status" value="1"/>
</dbReference>
<evidence type="ECO:0000256" key="1">
    <source>
        <dbReference type="ARBA" id="ARBA00023122"/>
    </source>
</evidence>
<dbReference type="InterPro" id="IPR046342">
    <property type="entry name" value="CBS_dom_sf"/>
</dbReference>
<dbReference type="Gene3D" id="3.10.580.10">
    <property type="entry name" value="CBS-domain"/>
    <property type="match status" value="1"/>
</dbReference>
<gene>
    <name evidence="3" type="ORF">LCGC14_1768740</name>
</gene>
<name>A0A0F9HLF3_9ZZZZ</name>
<evidence type="ECO:0000313" key="3">
    <source>
        <dbReference type="EMBL" id="KKM04002.1"/>
    </source>
</evidence>
<organism evidence="3">
    <name type="scientific">marine sediment metagenome</name>
    <dbReference type="NCBI Taxonomy" id="412755"/>
    <lineage>
        <taxon>unclassified sequences</taxon>
        <taxon>metagenomes</taxon>
        <taxon>ecological metagenomes</taxon>
    </lineage>
</organism>
<reference evidence="3" key="1">
    <citation type="journal article" date="2015" name="Nature">
        <title>Complex archaea that bridge the gap between prokaryotes and eukaryotes.</title>
        <authorList>
            <person name="Spang A."/>
            <person name="Saw J.H."/>
            <person name="Jorgensen S.L."/>
            <person name="Zaremba-Niedzwiedzka K."/>
            <person name="Martijn J."/>
            <person name="Lind A.E."/>
            <person name="van Eijk R."/>
            <person name="Schleper C."/>
            <person name="Guy L."/>
            <person name="Ettema T.J."/>
        </authorList>
    </citation>
    <scope>NUCLEOTIDE SEQUENCE</scope>
</reference>
<dbReference type="InterPro" id="IPR051257">
    <property type="entry name" value="Diverse_CBS-Domain"/>
</dbReference>
<accession>A0A0F9HLF3</accession>
<dbReference type="SUPFAM" id="SSF54631">
    <property type="entry name" value="CBS-domain pair"/>
    <property type="match status" value="1"/>
</dbReference>